<sequence>MPHPSGTREVPIDPHTVTAAEVVPGDLVALAHEDAARRRWHVVTHTLPESPEVIRVTLRPPLGGTDREEVLRREQRVTVAGRRVDAAAVPPVAPPPPDGVGLRRGTG</sequence>
<evidence type="ECO:0000313" key="2">
    <source>
        <dbReference type="EMBL" id="GAA3499377.1"/>
    </source>
</evidence>
<reference evidence="3" key="1">
    <citation type="journal article" date="2019" name="Int. J. Syst. Evol. Microbiol.">
        <title>The Global Catalogue of Microorganisms (GCM) 10K type strain sequencing project: providing services to taxonomists for standard genome sequencing and annotation.</title>
        <authorList>
            <consortium name="The Broad Institute Genomics Platform"/>
            <consortium name="The Broad Institute Genome Sequencing Center for Infectious Disease"/>
            <person name="Wu L."/>
            <person name="Ma J."/>
        </authorList>
    </citation>
    <scope>NUCLEOTIDE SEQUENCE [LARGE SCALE GENOMIC DNA]</scope>
    <source>
        <strain evidence="3">JCM 4816</strain>
    </source>
</reference>
<dbReference type="RefSeq" id="WP_345579990.1">
    <property type="nucleotide sequence ID" value="NZ_BAAAXF010000045.1"/>
</dbReference>
<name>A0ABP6TY41_9ACTN</name>
<feature type="region of interest" description="Disordered" evidence="1">
    <location>
        <begin position="85"/>
        <end position="107"/>
    </location>
</feature>
<evidence type="ECO:0000256" key="1">
    <source>
        <dbReference type="SAM" id="MobiDB-lite"/>
    </source>
</evidence>
<dbReference type="Proteomes" id="UP001501455">
    <property type="component" value="Unassembled WGS sequence"/>
</dbReference>
<comment type="caution">
    <text evidence="2">The sequence shown here is derived from an EMBL/GenBank/DDBJ whole genome shotgun (WGS) entry which is preliminary data.</text>
</comment>
<proteinExistence type="predicted"/>
<evidence type="ECO:0000313" key="3">
    <source>
        <dbReference type="Proteomes" id="UP001501455"/>
    </source>
</evidence>
<protein>
    <submittedName>
        <fullName evidence="2">Uncharacterized protein</fullName>
    </submittedName>
</protein>
<gene>
    <name evidence="2" type="ORF">GCM10019016_064810</name>
</gene>
<accession>A0ABP6TY41</accession>
<keyword evidence="3" id="KW-1185">Reference proteome</keyword>
<dbReference type="EMBL" id="BAAAXF010000045">
    <property type="protein sequence ID" value="GAA3499377.1"/>
    <property type="molecule type" value="Genomic_DNA"/>
</dbReference>
<organism evidence="2 3">
    <name type="scientific">Streptomyces prasinosporus</name>
    <dbReference type="NCBI Taxonomy" id="68256"/>
    <lineage>
        <taxon>Bacteria</taxon>
        <taxon>Bacillati</taxon>
        <taxon>Actinomycetota</taxon>
        <taxon>Actinomycetes</taxon>
        <taxon>Kitasatosporales</taxon>
        <taxon>Streptomycetaceae</taxon>
        <taxon>Streptomyces</taxon>
        <taxon>Streptomyces albogriseolus group</taxon>
    </lineage>
</organism>